<feature type="compositionally biased region" description="Basic and acidic residues" evidence="1">
    <location>
        <begin position="102"/>
        <end position="122"/>
    </location>
</feature>
<reference evidence="3 4" key="1">
    <citation type="submission" date="2018-05" db="EMBL/GenBank/DDBJ databases">
        <title>Genomic Encyclopedia of Type Strains, Phase IV (KMG-IV): sequencing the most valuable type-strain genomes for metagenomic binning, comparative biology and taxonomic classification.</title>
        <authorList>
            <person name="Goeker M."/>
        </authorList>
    </citation>
    <scope>NUCLEOTIDE SEQUENCE [LARGE SCALE GENOMIC DNA]</scope>
    <source>
        <strain evidence="3 4">DSM 29661</strain>
    </source>
</reference>
<proteinExistence type="predicted"/>
<dbReference type="AlphaFoldDB" id="A0A318KQG7"/>
<evidence type="ECO:0000256" key="2">
    <source>
        <dbReference type="SAM" id="Phobius"/>
    </source>
</evidence>
<sequence length="122" mass="13672">MPERIVHSLYQRILADSNLTQRQKRQLLDDARQLLPDAHQHRATSWVIWLLALVVLSIPFTCAAHVLLVGSFPNDIPDGLLSLASAAGGALAGYLTPRQHRREAEPREENEAWSTAERRTAD</sequence>
<organism evidence="3 4">
    <name type="scientific">Rivihabitans pingtungensis</name>
    <dbReference type="NCBI Taxonomy" id="1054498"/>
    <lineage>
        <taxon>Bacteria</taxon>
        <taxon>Pseudomonadati</taxon>
        <taxon>Pseudomonadota</taxon>
        <taxon>Betaproteobacteria</taxon>
        <taxon>Neisseriales</taxon>
        <taxon>Aquaspirillaceae</taxon>
        <taxon>Rivihabitans</taxon>
    </lineage>
</organism>
<protein>
    <submittedName>
        <fullName evidence="3">Uncharacterized protein</fullName>
    </submittedName>
</protein>
<dbReference type="RefSeq" id="WP_110391208.1">
    <property type="nucleotide sequence ID" value="NZ_QJKI01000014.1"/>
</dbReference>
<accession>A0A318KQG7</accession>
<keyword evidence="2" id="KW-1133">Transmembrane helix</keyword>
<comment type="caution">
    <text evidence="3">The sequence shown here is derived from an EMBL/GenBank/DDBJ whole genome shotgun (WGS) entry which is preliminary data.</text>
</comment>
<evidence type="ECO:0000313" key="3">
    <source>
        <dbReference type="EMBL" id="PXX77965.1"/>
    </source>
</evidence>
<name>A0A318KQG7_9NEIS</name>
<feature type="transmembrane region" description="Helical" evidence="2">
    <location>
        <begin position="46"/>
        <end position="68"/>
    </location>
</feature>
<keyword evidence="4" id="KW-1185">Reference proteome</keyword>
<dbReference type="Proteomes" id="UP000247555">
    <property type="component" value="Unassembled WGS sequence"/>
</dbReference>
<keyword evidence="2" id="KW-0812">Transmembrane</keyword>
<keyword evidence="2" id="KW-0472">Membrane</keyword>
<feature type="region of interest" description="Disordered" evidence="1">
    <location>
        <begin position="97"/>
        <end position="122"/>
    </location>
</feature>
<evidence type="ECO:0000313" key="4">
    <source>
        <dbReference type="Proteomes" id="UP000247555"/>
    </source>
</evidence>
<gene>
    <name evidence="3" type="ORF">DFR34_11453</name>
</gene>
<dbReference type="EMBL" id="QJKI01000014">
    <property type="protein sequence ID" value="PXX77965.1"/>
    <property type="molecule type" value="Genomic_DNA"/>
</dbReference>
<evidence type="ECO:0000256" key="1">
    <source>
        <dbReference type="SAM" id="MobiDB-lite"/>
    </source>
</evidence>
<feature type="transmembrane region" description="Helical" evidence="2">
    <location>
        <begin position="80"/>
        <end position="97"/>
    </location>
</feature>